<gene>
    <name evidence="1" type="ORF">ASTO00021_LOCUS10425</name>
</gene>
<accession>A0A7S3PID3</accession>
<organism evidence="1">
    <name type="scientific">Aplanochytrium stocchinoi</name>
    <dbReference type="NCBI Taxonomy" id="215587"/>
    <lineage>
        <taxon>Eukaryota</taxon>
        <taxon>Sar</taxon>
        <taxon>Stramenopiles</taxon>
        <taxon>Bigyra</taxon>
        <taxon>Labyrinthulomycetes</taxon>
        <taxon>Thraustochytrida</taxon>
        <taxon>Thraustochytriidae</taxon>
        <taxon>Aplanochytrium</taxon>
    </lineage>
</organism>
<protein>
    <submittedName>
        <fullName evidence="1">Uncharacterized protein</fullName>
    </submittedName>
</protein>
<dbReference type="AlphaFoldDB" id="A0A7S3PID3"/>
<dbReference type="EMBL" id="HBIN01013792">
    <property type="protein sequence ID" value="CAE0440291.1"/>
    <property type="molecule type" value="Transcribed_RNA"/>
</dbReference>
<name>A0A7S3PID3_9STRA</name>
<proteinExistence type="predicted"/>
<evidence type="ECO:0000313" key="1">
    <source>
        <dbReference type="EMBL" id="CAE0440291.1"/>
    </source>
</evidence>
<reference evidence="1" key="1">
    <citation type="submission" date="2021-01" db="EMBL/GenBank/DDBJ databases">
        <authorList>
            <person name="Corre E."/>
            <person name="Pelletier E."/>
            <person name="Niang G."/>
            <person name="Scheremetjew M."/>
            <person name="Finn R."/>
            <person name="Kale V."/>
            <person name="Holt S."/>
            <person name="Cochrane G."/>
            <person name="Meng A."/>
            <person name="Brown T."/>
            <person name="Cohen L."/>
        </authorList>
    </citation>
    <scope>NUCLEOTIDE SEQUENCE</scope>
    <source>
        <strain evidence="1">GSBS06</strain>
    </source>
</reference>
<sequence>MSVIESHYSSVGYDSALPPKKRISDEDIDKNLYKVLEDFKRQERRELRRQRLSELSGYSRIRRVSSSIGVAATTISERIKEQVKSVKITVLSLKDSIFGVPSHRRKEATVDDMNAMMAELDAL</sequence>